<accession>A0ABT7IBM5</accession>
<dbReference type="Proteomes" id="UP001227964">
    <property type="component" value="Unassembled WGS sequence"/>
</dbReference>
<name>A0ABT7IBM5_9GAMM</name>
<dbReference type="RefSeq" id="WP_285390764.1">
    <property type="nucleotide sequence ID" value="NZ_JASSVS010000004.1"/>
</dbReference>
<sequence length="59" mass="6845">MAKQYSTMPSSTEIDYYIKLAKAERNQYIADKTTALVKRFKAALRYRFQIVASKQSPSH</sequence>
<protein>
    <submittedName>
        <fullName evidence="1">Uncharacterized protein</fullName>
    </submittedName>
</protein>
<comment type="caution">
    <text evidence="1">The sequence shown here is derived from an EMBL/GenBank/DDBJ whole genome shotgun (WGS) entry which is preliminary data.</text>
</comment>
<gene>
    <name evidence="1" type="ORF">QPM17_10455</name>
</gene>
<organism evidence="1 2">
    <name type="scientific">Marinobacter azerbaijanicus</name>
    <dbReference type="NCBI Taxonomy" id="3050455"/>
    <lineage>
        <taxon>Bacteria</taxon>
        <taxon>Pseudomonadati</taxon>
        <taxon>Pseudomonadota</taxon>
        <taxon>Gammaproteobacteria</taxon>
        <taxon>Pseudomonadales</taxon>
        <taxon>Marinobacteraceae</taxon>
        <taxon>Marinobacter</taxon>
    </lineage>
</organism>
<dbReference type="EMBL" id="JASSVS010000004">
    <property type="protein sequence ID" value="MDL0431552.1"/>
    <property type="molecule type" value="Genomic_DNA"/>
</dbReference>
<proteinExistence type="predicted"/>
<evidence type="ECO:0000313" key="2">
    <source>
        <dbReference type="Proteomes" id="UP001227964"/>
    </source>
</evidence>
<keyword evidence="2" id="KW-1185">Reference proteome</keyword>
<dbReference type="NCBIfam" id="NF046098">
    <property type="entry name" value="RSP_7527_fam"/>
    <property type="match status" value="1"/>
</dbReference>
<reference evidence="1 2" key="1">
    <citation type="submission" date="2023-06" db="EMBL/GenBank/DDBJ databases">
        <title>Marinobacter azerbaijanicus a moderately halophilic, isolated from Urmia Lake in Azerbaijan region of Iran.</title>
        <authorList>
            <person name="Sanchez-Porro C."/>
            <person name="Aghdam E.M."/>
            <person name="Saheb S.M."/>
            <person name="Tarhriz V."/>
            <person name="Kazemi E."/>
            <person name="Ammozegar M.A."/>
            <person name="Ventosa A."/>
            <person name="Hejazi M.S."/>
        </authorList>
    </citation>
    <scope>NUCLEOTIDE SEQUENCE [LARGE SCALE GENOMIC DNA]</scope>
    <source>
        <strain evidence="1 2">TBZ242</strain>
    </source>
</reference>
<evidence type="ECO:0000313" key="1">
    <source>
        <dbReference type="EMBL" id="MDL0431552.1"/>
    </source>
</evidence>
<dbReference type="InterPro" id="IPR058227">
    <property type="entry name" value="RSP_7527-like"/>
</dbReference>